<dbReference type="PIRSF" id="PIRSF006487">
    <property type="entry name" value="GcvT"/>
    <property type="match status" value="1"/>
</dbReference>
<dbReference type="PANTHER" id="PTHR43757:SF2">
    <property type="entry name" value="AMINOMETHYLTRANSFERASE, MITOCHONDRIAL"/>
    <property type="match status" value="1"/>
</dbReference>
<dbReference type="GO" id="GO:0008168">
    <property type="term" value="F:methyltransferase activity"/>
    <property type="evidence" value="ECO:0007669"/>
    <property type="project" value="UniProtKB-KW"/>
</dbReference>
<dbReference type="InterPro" id="IPR027266">
    <property type="entry name" value="TrmE/GcvT-like"/>
</dbReference>
<evidence type="ECO:0000256" key="1">
    <source>
        <dbReference type="PIRSR" id="PIRSR006487-1"/>
    </source>
</evidence>
<protein>
    <submittedName>
        <fullName evidence="3">Methyltransferase</fullName>
    </submittedName>
</protein>
<reference evidence="3" key="1">
    <citation type="submission" date="2015-08" db="EMBL/GenBank/DDBJ databases">
        <title>Novel Tetrahydrofolate-Dependent Methyltransferase Catalyzing the O-Demethylation of Dicamba in Sphingomonas sp. Ndbn-20.</title>
        <authorList>
            <person name="Yao L."/>
        </authorList>
    </citation>
    <scope>NUCLEOTIDE SEQUENCE</scope>
    <source>
        <strain evidence="3">Ndbn-20</strain>
    </source>
</reference>
<feature type="binding site" evidence="1">
    <location>
        <position position="215"/>
    </location>
    <ligand>
        <name>substrate</name>
    </ligand>
</feature>
<accession>A0A0P0IDA3</accession>
<dbReference type="Gene3D" id="3.30.1360.120">
    <property type="entry name" value="Probable tRNA modification gtpase trme, domain 1"/>
    <property type="match status" value="1"/>
</dbReference>
<dbReference type="InterPro" id="IPR006222">
    <property type="entry name" value="GCVT_N"/>
</dbReference>
<dbReference type="SUPFAM" id="SSF103025">
    <property type="entry name" value="Folate-binding domain"/>
    <property type="match status" value="1"/>
</dbReference>
<name>A0A0P0IDA3_9SPHN</name>
<sequence>MKSPLMKYRNLEEAMGAVGGPVQLLRGSQTGPYVFPVVAPEYTNWRDEQRAWKESVALLNLSYHMTDLYLRGPDALKVLQKVGLTKMVTFPVNRGKQLIASSPDGYLIGDGIVFHLEQDYFRVVGPPVISDWTQFHAETGGFDVEIDRDETVTFRPGDPRIYIYQVQGPLALEMMKEVTNGTLPEIGFFAIGDFEIRGKKVRALRHGMAGTAGFEMFGPWEDQAVIMDALEEVGARYGMRKIGSLAYPTSTLESSWMPLPVPAVYHGEAMKPFREWLTIPHIEVLGSVGGSLASTRIEDYYMDPVEVGYTGLIDTKRDDYIGCEALKERVANQRRKKVTLVWNHDDLMKVMHDSLYADPPARFVNFPLATYSTFHVDDVRKGGKSVGIAQYSGFSANAGEFVSLSIVDLEHATPGTELTLIWGEQEMRRPTIEKNTLREVRVTVAPAPYFEKVIKKD</sequence>
<keyword evidence="3" id="KW-0489">Methyltransferase</keyword>
<proteinExistence type="predicted"/>
<evidence type="ECO:0000259" key="2">
    <source>
        <dbReference type="Pfam" id="PF01571"/>
    </source>
</evidence>
<dbReference type="InterPro" id="IPR028896">
    <property type="entry name" value="GcvT/YgfZ/DmdA"/>
</dbReference>
<dbReference type="PANTHER" id="PTHR43757">
    <property type="entry name" value="AMINOMETHYLTRANSFERASE"/>
    <property type="match status" value="1"/>
</dbReference>
<organism evidence="3">
    <name type="scientific">Sphingomonas sp. Ndbn-20</name>
    <dbReference type="NCBI Taxonomy" id="1666951"/>
    <lineage>
        <taxon>Bacteria</taxon>
        <taxon>Pseudomonadati</taxon>
        <taxon>Pseudomonadota</taxon>
        <taxon>Alphaproteobacteria</taxon>
        <taxon>Sphingomonadales</taxon>
        <taxon>Sphingomonadaceae</taxon>
        <taxon>Sphingomonas</taxon>
    </lineage>
</organism>
<dbReference type="AlphaFoldDB" id="A0A0P0IDA3"/>
<dbReference type="GO" id="GO:0032259">
    <property type="term" value="P:methylation"/>
    <property type="evidence" value="ECO:0007669"/>
    <property type="project" value="UniProtKB-KW"/>
</dbReference>
<keyword evidence="3" id="KW-0808">Transferase</keyword>
<dbReference type="Pfam" id="PF01571">
    <property type="entry name" value="GCV_T"/>
    <property type="match status" value="1"/>
</dbReference>
<evidence type="ECO:0000313" key="3">
    <source>
        <dbReference type="EMBL" id="ALK02317.1"/>
    </source>
</evidence>
<dbReference type="EMBL" id="KT372210">
    <property type="protein sequence ID" value="ALK02317.1"/>
    <property type="molecule type" value="Genomic_DNA"/>
</dbReference>
<gene>
    <name evidence="3" type="primary">dmt</name>
</gene>
<feature type="domain" description="GCVT N-terminal" evidence="2">
    <location>
        <begin position="42"/>
        <end position="255"/>
    </location>
</feature>